<dbReference type="EMBL" id="CAEZVN010000034">
    <property type="protein sequence ID" value="CAB4630725.1"/>
    <property type="molecule type" value="Genomic_DNA"/>
</dbReference>
<comment type="subcellular location">
    <subcellularLocation>
        <location evidence="1">Membrane</location>
        <topology evidence="1">Multi-pass membrane protein</topology>
    </subcellularLocation>
</comment>
<evidence type="ECO:0000256" key="2">
    <source>
        <dbReference type="ARBA" id="ARBA00022692"/>
    </source>
</evidence>
<keyword evidence="2" id="KW-0812">Transmembrane</keyword>
<keyword evidence="4" id="KW-0472">Membrane</keyword>
<accession>A0A6J6J255</accession>
<gene>
    <name evidence="5" type="ORF">UFOPK2001_00500</name>
</gene>
<evidence type="ECO:0000256" key="3">
    <source>
        <dbReference type="ARBA" id="ARBA00022989"/>
    </source>
</evidence>
<evidence type="ECO:0000313" key="5">
    <source>
        <dbReference type="EMBL" id="CAB4630725.1"/>
    </source>
</evidence>
<evidence type="ECO:0000256" key="4">
    <source>
        <dbReference type="ARBA" id="ARBA00023136"/>
    </source>
</evidence>
<sequence>MAGLVLAVIPIVIFYLVLQRQFISGISSGAVK</sequence>
<dbReference type="InterPro" id="IPR035906">
    <property type="entry name" value="MetI-like_sf"/>
</dbReference>
<protein>
    <submittedName>
        <fullName evidence="5">Unannotated protein</fullName>
    </submittedName>
</protein>
<keyword evidence="3" id="KW-1133">Transmembrane helix</keyword>
<evidence type="ECO:0000256" key="1">
    <source>
        <dbReference type="ARBA" id="ARBA00004141"/>
    </source>
</evidence>
<organism evidence="5">
    <name type="scientific">freshwater metagenome</name>
    <dbReference type="NCBI Taxonomy" id="449393"/>
    <lineage>
        <taxon>unclassified sequences</taxon>
        <taxon>metagenomes</taxon>
        <taxon>ecological metagenomes</taxon>
    </lineage>
</organism>
<proteinExistence type="predicted"/>
<name>A0A6J6J255_9ZZZZ</name>
<reference evidence="5" key="1">
    <citation type="submission" date="2020-05" db="EMBL/GenBank/DDBJ databases">
        <authorList>
            <person name="Chiriac C."/>
            <person name="Salcher M."/>
            <person name="Ghai R."/>
            <person name="Kavagutti S V."/>
        </authorList>
    </citation>
    <scope>NUCLEOTIDE SEQUENCE</scope>
</reference>
<dbReference type="AlphaFoldDB" id="A0A6J6J255"/>
<dbReference type="SUPFAM" id="SSF161098">
    <property type="entry name" value="MetI-like"/>
    <property type="match status" value="1"/>
</dbReference>
<dbReference type="GO" id="GO:0016020">
    <property type="term" value="C:membrane"/>
    <property type="evidence" value="ECO:0007669"/>
    <property type="project" value="UniProtKB-SubCell"/>
</dbReference>